<feature type="compositionally biased region" description="Polar residues" evidence="1">
    <location>
        <begin position="592"/>
        <end position="603"/>
    </location>
</feature>
<feature type="region of interest" description="Disordered" evidence="1">
    <location>
        <begin position="30"/>
        <end position="52"/>
    </location>
</feature>
<sequence length="693" mass="75670">MSGRICVQCRWVRKSHGAFAGDGRRDALHDTSSFYHHNPPSSTPDAPAARDKMNWTGGRLQRHSKNAGGGVASRQKQHFAKIRTQLQNGVASGQLPFRPSFLRDDEASFGGMLPPFTDRTSRHVGHSRKHQRRAHRDPASDAGEIVEARNPGSITSLAVRYVSNAVDGGSAEKGKTKMKRRSSHTLLEDDRLETSRKGLLARRDWLGLESSHPVHMKFRTRAEKAKIGKRRKIAGVSPSNVLPPLEGLRDGHGRLEMAPAHSALGDHLRVRIGTDAFVSQRSSTHVRDPPRRESSDTMLFDIAVDADTALAVEGSREPSFEQHRLAGSGYNKEDETALEQDDHQSVPELVGSHSAREIEHETRFSSESIEELHAQEEKAEGSSSEPDCIDEKRTSHLTDLPAPEGRLIFMSVPPASSGSDQPASHVPMDTNDYPSEITASNRLKSRLGQDNDPVDQDPQARQIVDETPWKQFLGISDDEQSHSSASGGSERACLHESEVSTRGCTDARRNSAADMTASRAAQIGNQPGAATWVIARQINGMTTQEYTTFTKPARAFVDEEKENDNRQWQDFVTGSRSSSASDSADDTIMGDKQQSPVHSASGTSMKALYSPKLHATSTSSNSALSRPAASPRLRNIEEARLRPVVFASSSLYNNVSMGSPIAAAYSKRGSTHNANSDVSMAESSSAYETMDSN</sequence>
<feature type="compositionally biased region" description="Basic and acidic residues" evidence="1">
    <location>
        <begin position="354"/>
        <end position="380"/>
    </location>
</feature>
<feature type="compositionally biased region" description="Basic and acidic residues" evidence="1">
    <location>
        <begin position="314"/>
        <end position="324"/>
    </location>
</feature>
<dbReference type="OrthoDB" id="5426563at2759"/>
<feature type="region of interest" description="Disordered" evidence="1">
    <location>
        <begin position="667"/>
        <end position="693"/>
    </location>
</feature>
<proteinExistence type="predicted"/>
<name>A0A6A6RDX8_9PEZI</name>
<keyword evidence="3" id="KW-1185">Reference proteome</keyword>
<feature type="region of interest" description="Disordered" evidence="1">
    <location>
        <begin position="113"/>
        <end position="148"/>
    </location>
</feature>
<feature type="compositionally biased region" description="Basic residues" evidence="1">
    <location>
        <begin position="122"/>
        <end position="135"/>
    </location>
</feature>
<feature type="compositionally biased region" description="Basic and acidic residues" evidence="1">
    <location>
        <begin position="331"/>
        <end position="345"/>
    </location>
</feature>
<accession>A0A6A6RDX8</accession>
<feature type="region of interest" description="Disordered" evidence="1">
    <location>
        <begin position="477"/>
        <end position="497"/>
    </location>
</feature>
<evidence type="ECO:0000256" key="1">
    <source>
        <dbReference type="SAM" id="MobiDB-lite"/>
    </source>
</evidence>
<organism evidence="2 3">
    <name type="scientific">Lophium mytilinum</name>
    <dbReference type="NCBI Taxonomy" id="390894"/>
    <lineage>
        <taxon>Eukaryota</taxon>
        <taxon>Fungi</taxon>
        <taxon>Dikarya</taxon>
        <taxon>Ascomycota</taxon>
        <taxon>Pezizomycotina</taxon>
        <taxon>Dothideomycetes</taxon>
        <taxon>Pleosporomycetidae</taxon>
        <taxon>Mytilinidiales</taxon>
        <taxon>Mytilinidiaceae</taxon>
        <taxon>Lophium</taxon>
    </lineage>
</organism>
<feature type="region of interest" description="Disordered" evidence="1">
    <location>
        <begin position="412"/>
        <end position="436"/>
    </location>
</feature>
<protein>
    <submittedName>
        <fullName evidence="2">Uncharacterized protein</fullName>
    </submittedName>
</protein>
<reference evidence="2" key="1">
    <citation type="journal article" date="2020" name="Stud. Mycol.">
        <title>101 Dothideomycetes genomes: a test case for predicting lifestyles and emergence of pathogens.</title>
        <authorList>
            <person name="Haridas S."/>
            <person name="Albert R."/>
            <person name="Binder M."/>
            <person name="Bloem J."/>
            <person name="Labutti K."/>
            <person name="Salamov A."/>
            <person name="Andreopoulos B."/>
            <person name="Baker S."/>
            <person name="Barry K."/>
            <person name="Bills G."/>
            <person name="Bluhm B."/>
            <person name="Cannon C."/>
            <person name="Castanera R."/>
            <person name="Culley D."/>
            <person name="Daum C."/>
            <person name="Ezra D."/>
            <person name="Gonzalez J."/>
            <person name="Henrissat B."/>
            <person name="Kuo A."/>
            <person name="Liang C."/>
            <person name="Lipzen A."/>
            <person name="Lutzoni F."/>
            <person name="Magnuson J."/>
            <person name="Mondo S."/>
            <person name="Nolan M."/>
            <person name="Ohm R."/>
            <person name="Pangilinan J."/>
            <person name="Park H.-J."/>
            <person name="Ramirez L."/>
            <person name="Alfaro M."/>
            <person name="Sun H."/>
            <person name="Tritt A."/>
            <person name="Yoshinaga Y."/>
            <person name="Zwiers L.-H."/>
            <person name="Turgeon B."/>
            <person name="Goodwin S."/>
            <person name="Spatafora J."/>
            <person name="Crous P."/>
            <person name="Grigoriev I."/>
        </authorList>
    </citation>
    <scope>NUCLEOTIDE SEQUENCE</scope>
    <source>
        <strain evidence="2">CBS 269.34</strain>
    </source>
</reference>
<feature type="compositionally biased region" description="Polar residues" evidence="1">
    <location>
        <begin position="671"/>
        <end position="693"/>
    </location>
</feature>
<evidence type="ECO:0000313" key="2">
    <source>
        <dbReference type="EMBL" id="KAF2502644.1"/>
    </source>
</evidence>
<feature type="region of interest" description="Disordered" evidence="1">
    <location>
        <begin position="314"/>
        <end position="390"/>
    </location>
</feature>
<dbReference type="EMBL" id="MU004181">
    <property type="protein sequence ID" value="KAF2502644.1"/>
    <property type="molecule type" value="Genomic_DNA"/>
</dbReference>
<feature type="region of interest" description="Disordered" evidence="1">
    <location>
        <begin position="558"/>
        <end position="603"/>
    </location>
</feature>
<feature type="compositionally biased region" description="Polar residues" evidence="1">
    <location>
        <begin position="30"/>
        <end position="44"/>
    </location>
</feature>
<evidence type="ECO:0000313" key="3">
    <source>
        <dbReference type="Proteomes" id="UP000799750"/>
    </source>
</evidence>
<dbReference type="Proteomes" id="UP000799750">
    <property type="component" value="Unassembled WGS sequence"/>
</dbReference>
<dbReference type="AlphaFoldDB" id="A0A6A6RDX8"/>
<gene>
    <name evidence="2" type="ORF">BU16DRAFT_16289</name>
</gene>